<sequence>MCRVKSTGRMCRRLVGGNYRGTST</sequence>
<dbReference type="Proteomes" id="UP000320333">
    <property type="component" value="Unassembled WGS sequence"/>
</dbReference>
<comment type="caution">
    <text evidence="1">The sequence shown here is derived from an EMBL/GenBank/DDBJ whole genome shotgun (WGS) entry which is preliminary data.</text>
</comment>
<accession>A0A507E6P3</accession>
<reference evidence="1 2" key="1">
    <citation type="journal article" date="2019" name="Sci. Rep.">
        <title>Comparative genomics of chytrid fungi reveal insights into the obligate biotrophic and pathogenic lifestyle of Synchytrium endobioticum.</title>
        <authorList>
            <person name="van de Vossenberg B.T.L.H."/>
            <person name="Warris S."/>
            <person name="Nguyen H.D.T."/>
            <person name="van Gent-Pelzer M.P.E."/>
            <person name="Joly D.L."/>
            <person name="van de Geest H.C."/>
            <person name="Bonants P.J.M."/>
            <person name="Smith D.S."/>
            <person name="Levesque C.A."/>
            <person name="van der Lee T.A.J."/>
        </authorList>
    </citation>
    <scope>NUCLEOTIDE SEQUENCE [LARGE SCALE GENOMIC DNA]</scope>
    <source>
        <strain evidence="1 2">CBS 675.73</strain>
    </source>
</reference>
<organism evidence="1 2">
    <name type="scientific">Chytriomyces confervae</name>
    <dbReference type="NCBI Taxonomy" id="246404"/>
    <lineage>
        <taxon>Eukaryota</taxon>
        <taxon>Fungi</taxon>
        <taxon>Fungi incertae sedis</taxon>
        <taxon>Chytridiomycota</taxon>
        <taxon>Chytridiomycota incertae sedis</taxon>
        <taxon>Chytridiomycetes</taxon>
        <taxon>Chytridiales</taxon>
        <taxon>Chytriomycetaceae</taxon>
        <taxon>Chytriomyces</taxon>
    </lineage>
</organism>
<gene>
    <name evidence="1" type="ORF">CcCBS67573_g09080</name>
</gene>
<proteinExistence type="predicted"/>
<keyword evidence="2" id="KW-1185">Reference proteome</keyword>
<name>A0A507E6P3_9FUNG</name>
<dbReference type="EMBL" id="QEAP01000714">
    <property type="protein sequence ID" value="TPX59496.1"/>
    <property type="molecule type" value="Genomic_DNA"/>
</dbReference>
<protein>
    <submittedName>
        <fullName evidence="1">Uncharacterized protein</fullName>
    </submittedName>
</protein>
<dbReference type="AlphaFoldDB" id="A0A507E6P3"/>
<evidence type="ECO:0000313" key="1">
    <source>
        <dbReference type="EMBL" id="TPX59496.1"/>
    </source>
</evidence>
<evidence type="ECO:0000313" key="2">
    <source>
        <dbReference type="Proteomes" id="UP000320333"/>
    </source>
</evidence>